<dbReference type="InterPro" id="IPR021878">
    <property type="entry name" value="TgpA_N"/>
</dbReference>
<dbReference type="EMBL" id="CP159872">
    <property type="protein sequence ID" value="XCM79209.1"/>
    <property type="molecule type" value="Genomic_DNA"/>
</dbReference>
<dbReference type="SMART" id="SM00460">
    <property type="entry name" value="TGc"/>
    <property type="match status" value="1"/>
</dbReference>
<keyword evidence="2" id="KW-0812">Transmembrane</keyword>
<dbReference type="RefSeq" id="WP_354639679.1">
    <property type="nucleotide sequence ID" value="NZ_CP159872.1"/>
</dbReference>
<gene>
    <name evidence="4" type="ORF">ABWK59_09855</name>
</gene>
<dbReference type="SUPFAM" id="SSF54001">
    <property type="entry name" value="Cysteine proteinases"/>
    <property type="match status" value="1"/>
</dbReference>
<sequence>MSTRAKLTLCAALATALASLCLTPLVHTPTHWVLQAFLLIGATAGVGAGLRAAPLPRVLVVPVQLLLVFYLLMFSFVQDTLAYGVLPGPKAFDALGSLLASGGEDIRTYTIPAPPTDGLRLILVGSVTLIAVLVDALAVTWRRAAAAGLPLLALYSVGTGLSGGVGGSWLWFLTAALGYLLLIHTEGQDRLGRWGRVFTGSGRSNSGTLSHGGHGVGLIALVAALLLPAFVPHAGLGLVGGFGSGSGSGGGIGRSQESSLDPMVALTANLTRTDNVELLRFTTDAPYPRELYLRIAALDTFDGVQWTFGQQKSEALPASLPRPDGLEPDVPANKVTTSVAVSETLNTQWLPLPYPASRVQVPGHWQFDAGTRSVSGEGKQRTNGLNYQVASLDVRPTLDQLRAAGQQPKAISDTFLTVPANLPPVVKETALQVTAGKKTPYDKAAALQTWFSTGPFTYSTKVEPRTGPDAIAKFLQDKNGFCVHFAATMAAMARTLGIPARVAIGFTPGTPDGNNTYVVKSTDYHAWPELYFPGSGWTRFEPTPSRGTAPAFTRDTAVPAPSASAQQPTTAPTQSAAPAPSSTSTCTPEQRKTGDCTDEGAVAQVTTRTPAWWATWPAQVVFAITALLLVLLATPMLLRARIRRRRLGSGRYAPGAEPRRMSEAQVLAAWQELVDSAWDLGIQPDDARTPRATVRQLTEAAELEGEAAAAAGRVALATERALYARELEPQAPLGPDVKAARAGIRASTGRLGRIRAVLLPASTVRVWWRIADRTDAFREAGRARVGRITGAVRSAAGRLRRRS</sequence>
<feature type="transmembrane region" description="Helical" evidence="2">
    <location>
        <begin position="616"/>
        <end position="638"/>
    </location>
</feature>
<organism evidence="4">
    <name type="scientific">Kitasatospora camelliae</name>
    <dbReference type="NCBI Taxonomy" id="3156397"/>
    <lineage>
        <taxon>Bacteria</taxon>
        <taxon>Bacillati</taxon>
        <taxon>Actinomycetota</taxon>
        <taxon>Actinomycetes</taxon>
        <taxon>Kitasatosporales</taxon>
        <taxon>Streptomycetaceae</taxon>
        <taxon>Kitasatospora</taxon>
    </lineage>
</organism>
<evidence type="ECO:0000256" key="1">
    <source>
        <dbReference type="SAM" id="MobiDB-lite"/>
    </source>
</evidence>
<keyword evidence="2" id="KW-0472">Membrane</keyword>
<feature type="transmembrane region" description="Helical" evidence="2">
    <location>
        <begin position="144"/>
        <end position="163"/>
    </location>
</feature>
<dbReference type="KEGG" id="kcm:ABWK59_09855"/>
<feature type="transmembrane region" description="Helical" evidence="2">
    <location>
        <begin position="31"/>
        <end position="50"/>
    </location>
</feature>
<proteinExistence type="predicted"/>
<evidence type="ECO:0000256" key="2">
    <source>
        <dbReference type="SAM" id="Phobius"/>
    </source>
</evidence>
<feature type="compositionally biased region" description="Low complexity" evidence="1">
    <location>
        <begin position="556"/>
        <end position="585"/>
    </location>
</feature>
<evidence type="ECO:0000259" key="3">
    <source>
        <dbReference type="SMART" id="SM00460"/>
    </source>
</evidence>
<reference evidence="4" key="1">
    <citation type="submission" date="2024-06" db="EMBL/GenBank/DDBJ databases">
        <title>The genome sequences of Kitasatospora sp. strain HUAS MG31.</title>
        <authorList>
            <person name="Mo P."/>
        </authorList>
    </citation>
    <scope>NUCLEOTIDE SEQUENCE</scope>
    <source>
        <strain evidence="4">HUAS MG31</strain>
    </source>
</reference>
<dbReference type="InterPro" id="IPR038765">
    <property type="entry name" value="Papain-like_cys_pep_sf"/>
</dbReference>
<dbReference type="AlphaFoldDB" id="A0AAU8JTL3"/>
<dbReference type="Pfam" id="PF11992">
    <property type="entry name" value="TgpA_N"/>
    <property type="match status" value="1"/>
</dbReference>
<feature type="transmembrane region" description="Helical" evidence="2">
    <location>
        <begin position="118"/>
        <end position="137"/>
    </location>
</feature>
<dbReference type="PANTHER" id="PTHR42736:SF1">
    <property type="entry name" value="PROTEIN-GLUTAMINE GAMMA-GLUTAMYLTRANSFERASE"/>
    <property type="match status" value="1"/>
</dbReference>
<evidence type="ECO:0000313" key="4">
    <source>
        <dbReference type="EMBL" id="XCM79209.1"/>
    </source>
</evidence>
<dbReference type="Pfam" id="PF01841">
    <property type="entry name" value="Transglut_core"/>
    <property type="match status" value="1"/>
</dbReference>
<dbReference type="InterPro" id="IPR052901">
    <property type="entry name" value="Bact_TGase-like"/>
</dbReference>
<accession>A0AAU8JTL3</accession>
<feature type="transmembrane region" description="Helical" evidence="2">
    <location>
        <begin position="57"/>
        <end position="77"/>
    </location>
</feature>
<dbReference type="PANTHER" id="PTHR42736">
    <property type="entry name" value="PROTEIN-GLUTAMINE GAMMA-GLUTAMYLTRANSFERASE"/>
    <property type="match status" value="1"/>
</dbReference>
<dbReference type="Gene3D" id="3.10.620.30">
    <property type="match status" value="1"/>
</dbReference>
<protein>
    <submittedName>
        <fullName evidence="4">TransglutaminaseTgpA domain-containing protein</fullName>
    </submittedName>
</protein>
<name>A0AAU8JTL3_9ACTN</name>
<keyword evidence="2" id="KW-1133">Transmembrane helix</keyword>
<feature type="region of interest" description="Disordered" evidence="1">
    <location>
        <begin position="542"/>
        <end position="598"/>
    </location>
</feature>
<dbReference type="InterPro" id="IPR002931">
    <property type="entry name" value="Transglutaminase-like"/>
</dbReference>
<feature type="domain" description="Transglutaminase-like" evidence="3">
    <location>
        <begin position="474"/>
        <end position="544"/>
    </location>
</feature>